<reference evidence="3" key="1">
    <citation type="submission" date="2025-08" db="UniProtKB">
        <authorList>
            <consortium name="Ensembl"/>
        </authorList>
    </citation>
    <scope>IDENTIFICATION</scope>
</reference>
<dbReference type="InterPro" id="IPR011893">
    <property type="entry name" value="Selenoprotein_Rdx-typ"/>
</dbReference>
<keyword evidence="4" id="KW-1185">Reference proteome</keyword>
<evidence type="ECO:0000256" key="1">
    <source>
        <dbReference type="ARBA" id="ARBA00023284"/>
    </source>
</evidence>
<dbReference type="SUPFAM" id="SSF52833">
    <property type="entry name" value="Thioredoxin-like"/>
    <property type="match status" value="1"/>
</dbReference>
<reference evidence="3" key="2">
    <citation type="submission" date="2025-09" db="UniProtKB">
        <authorList>
            <consortium name="Ensembl"/>
        </authorList>
    </citation>
    <scope>IDENTIFICATION</scope>
</reference>
<evidence type="ECO:0000313" key="3">
    <source>
        <dbReference type="Ensembl" id="ENSCLMP00005030256.1"/>
    </source>
</evidence>
<protein>
    <recommendedName>
        <fullName evidence="5">Selenoprotein W, 2a</fullName>
    </recommendedName>
</protein>
<keyword evidence="1" id="KW-0676">Redox-active center</keyword>
<dbReference type="Gene3D" id="3.40.30.10">
    <property type="entry name" value="Glutaredoxin"/>
    <property type="match status" value="1"/>
</dbReference>
<evidence type="ECO:0000313" key="4">
    <source>
        <dbReference type="Proteomes" id="UP000694565"/>
    </source>
</evidence>
<dbReference type="InterPro" id="IPR036249">
    <property type="entry name" value="Thioredoxin-like_sf"/>
</dbReference>
<sequence length="124" mass="13718">MRVRTPLPGAPRRGQARVPRRGRVRHRGKARQVLLVTLFQLKGRGGGGGGVMITLCPDLCVTDNVFSFHFTGSFEIELNGQLIFSKIETSGFPNEDDVMEQVQNAHDGKPMQKITKSRAPCVIM</sequence>
<feature type="region of interest" description="Disordered" evidence="2">
    <location>
        <begin position="1"/>
        <end position="24"/>
    </location>
</feature>
<evidence type="ECO:0008006" key="5">
    <source>
        <dbReference type="Google" id="ProtNLM"/>
    </source>
</evidence>
<name>A0A8C2ZP19_CYCLU</name>
<dbReference type="AlphaFoldDB" id="A0A8C2ZP19"/>
<accession>A0A8C2ZP19</accession>
<dbReference type="Ensembl" id="ENSCLMT00005031606.1">
    <property type="protein sequence ID" value="ENSCLMP00005030256.1"/>
    <property type="gene ID" value="ENSCLMG00005014709.1"/>
</dbReference>
<organism evidence="3 4">
    <name type="scientific">Cyclopterus lumpus</name>
    <name type="common">Lumpsucker</name>
    <dbReference type="NCBI Taxonomy" id="8103"/>
    <lineage>
        <taxon>Eukaryota</taxon>
        <taxon>Metazoa</taxon>
        <taxon>Chordata</taxon>
        <taxon>Craniata</taxon>
        <taxon>Vertebrata</taxon>
        <taxon>Euteleostomi</taxon>
        <taxon>Actinopterygii</taxon>
        <taxon>Neopterygii</taxon>
        <taxon>Teleostei</taxon>
        <taxon>Neoteleostei</taxon>
        <taxon>Acanthomorphata</taxon>
        <taxon>Eupercaria</taxon>
        <taxon>Perciformes</taxon>
        <taxon>Cottioidei</taxon>
        <taxon>Cottales</taxon>
        <taxon>Cyclopteridae</taxon>
        <taxon>Cyclopterus</taxon>
    </lineage>
</organism>
<dbReference type="Proteomes" id="UP000694565">
    <property type="component" value="Unplaced"/>
</dbReference>
<dbReference type="Pfam" id="PF10262">
    <property type="entry name" value="Rdx"/>
    <property type="match status" value="1"/>
</dbReference>
<dbReference type="GeneTree" id="ENSGT00940000177451"/>
<feature type="compositionally biased region" description="Basic residues" evidence="2">
    <location>
        <begin position="14"/>
        <end position="24"/>
    </location>
</feature>
<proteinExistence type="predicted"/>
<evidence type="ECO:0000256" key="2">
    <source>
        <dbReference type="SAM" id="MobiDB-lite"/>
    </source>
</evidence>
<dbReference type="NCBIfam" id="TIGR02174">
    <property type="entry name" value="CXXU_selWTH"/>
    <property type="match status" value="1"/>
</dbReference>